<evidence type="ECO:0000259" key="6">
    <source>
        <dbReference type="Pfam" id="PF14881"/>
    </source>
</evidence>
<dbReference type="Proteomes" id="UP000800093">
    <property type="component" value="Unassembled WGS sequence"/>
</dbReference>
<protein>
    <submittedName>
        <fullName evidence="7">Protein DML1</fullName>
    </submittedName>
</protein>
<comment type="similarity">
    <text evidence="3">Belongs to the misato family.</text>
</comment>
<evidence type="ECO:0000256" key="4">
    <source>
        <dbReference type="ARBA" id="ARBA00023128"/>
    </source>
</evidence>
<keyword evidence="4" id="KW-0496">Mitochondrion</keyword>
<dbReference type="OrthoDB" id="271881at2759"/>
<reference evidence="8" key="1">
    <citation type="journal article" date="2020" name="Stud. Mycol.">
        <title>101 Dothideomycetes genomes: A test case for predicting lifestyles and emergence of pathogens.</title>
        <authorList>
            <person name="Haridas S."/>
            <person name="Albert R."/>
            <person name="Binder M."/>
            <person name="Bloem J."/>
            <person name="LaButti K."/>
            <person name="Salamov A."/>
            <person name="Andreopoulos B."/>
            <person name="Baker S."/>
            <person name="Barry K."/>
            <person name="Bills G."/>
            <person name="Bluhm B."/>
            <person name="Cannon C."/>
            <person name="Castanera R."/>
            <person name="Culley D."/>
            <person name="Daum C."/>
            <person name="Ezra D."/>
            <person name="Gonzalez J."/>
            <person name="Henrissat B."/>
            <person name="Kuo A."/>
            <person name="Liang C."/>
            <person name="Lipzen A."/>
            <person name="Lutzoni F."/>
            <person name="Magnuson J."/>
            <person name="Mondo S."/>
            <person name="Nolan M."/>
            <person name="Ohm R."/>
            <person name="Pangilinan J."/>
            <person name="Park H.-J."/>
            <person name="Ramirez L."/>
            <person name="Alfaro M."/>
            <person name="Sun H."/>
            <person name="Tritt A."/>
            <person name="Yoshinaga Y."/>
            <person name="Zwiers L.-H."/>
            <person name="Turgeon B."/>
            <person name="Goodwin S."/>
            <person name="Spatafora J."/>
            <person name="Crous P."/>
            <person name="Grigoriev I."/>
        </authorList>
    </citation>
    <scope>NUCLEOTIDE SEQUENCE [LARGE SCALE GENOMIC DNA]</scope>
    <source>
        <strain evidence="8">CBS 304.66</strain>
    </source>
</reference>
<dbReference type="InterPro" id="IPR049942">
    <property type="entry name" value="DML1/Misato"/>
</dbReference>
<gene>
    <name evidence="7" type="ORF">CC78DRAFT_71735</name>
</gene>
<accession>A0A9P4JZB2</accession>
<evidence type="ECO:0000256" key="3">
    <source>
        <dbReference type="ARBA" id="ARBA00008507"/>
    </source>
</evidence>
<dbReference type="InterPro" id="IPR036525">
    <property type="entry name" value="Tubulin/FtsZ_GTPase_sf"/>
</dbReference>
<evidence type="ECO:0000259" key="5">
    <source>
        <dbReference type="Pfam" id="PF10644"/>
    </source>
</evidence>
<sequence length="520" mass="58420">MHEIVTLQFGQQSNYLGTHFWNTQESYFTYSPEPESPINHDILFRPGLAPDGSETFTPRTLIYDLKGALGSMRKVNALYEAKADTNVDLSTVWPSKPIIQRSQPIPQSDYQVHLDAGLEPPALSNLAVRYWSDYSRVFYHPKSLIQLSEFEVNDNLMPFEKWEVGIELFEKLEREIDLVDRDLRPFVEECDGLQGLQIITGVDDAWGGWASGWLERLRDEFGKASIWSWGLGDQGANMGVPREKQLQQIANSSRSLYALAEQSSVYAPVLNQPFKSPSYLMLDPTSSWHIGAMQTVALESMTISSRLRASDGRRGALQDIEETINSTGKRRIAKLELSIADPDILLEKPLGRVVQARSAAPLRRGSEEHKDQLADFDIDVFTKDYKISAAQPRKKEHVFGRVEVSRGEWMRDAGDLGRESHDRFGEGPTVQRYSAPLLFPLLNSFPKRLFAIGSGQATNIAVHAGLTTSTGVAEQVRGVEAIVRRMVSLDEREQLCNGLHEVAEEYDEGWESGGEDDDDD</sequence>
<dbReference type="InterPro" id="IPR019605">
    <property type="entry name" value="Misato_II_tubulin-like"/>
</dbReference>
<dbReference type="EMBL" id="ML986712">
    <property type="protein sequence ID" value="KAF2259313.1"/>
    <property type="molecule type" value="Genomic_DNA"/>
</dbReference>
<dbReference type="SUPFAM" id="SSF52490">
    <property type="entry name" value="Tubulin nucleotide-binding domain-like"/>
    <property type="match status" value="1"/>
</dbReference>
<dbReference type="GO" id="GO:0005739">
    <property type="term" value="C:mitochondrion"/>
    <property type="evidence" value="ECO:0007669"/>
    <property type="project" value="UniProtKB-SubCell"/>
</dbReference>
<feature type="domain" description="Misato Segment II tubulin-like" evidence="5">
    <location>
        <begin position="2"/>
        <end position="115"/>
    </location>
</feature>
<comment type="caution">
    <text evidence="7">The sequence shown here is derived from an EMBL/GenBank/DDBJ whole genome shotgun (WGS) entry which is preliminary data.</text>
</comment>
<dbReference type="PANTHER" id="PTHR13391:SF0">
    <property type="entry name" value="PROTEIN MISATO HOMOLOG 1"/>
    <property type="match status" value="1"/>
</dbReference>
<evidence type="ECO:0000313" key="7">
    <source>
        <dbReference type="EMBL" id="KAF2259313.1"/>
    </source>
</evidence>
<dbReference type="PANTHER" id="PTHR13391">
    <property type="entry name" value="MITOCHONDRIAL DISTRIBUTION REGULATOR MISATO"/>
    <property type="match status" value="1"/>
</dbReference>
<comment type="subcellular location">
    <subcellularLocation>
        <location evidence="2">Mitochondrion</location>
    </subcellularLocation>
</comment>
<dbReference type="InterPro" id="IPR029209">
    <property type="entry name" value="DML1/Misato_tubulin"/>
</dbReference>
<dbReference type="Pfam" id="PF14881">
    <property type="entry name" value="Tubulin_3"/>
    <property type="match status" value="1"/>
</dbReference>
<feature type="domain" description="DML1/Misato tubulin" evidence="6">
    <location>
        <begin position="120"/>
        <end position="307"/>
    </location>
</feature>
<comment type="function">
    <text evidence="1">Involved in the partitioning of the mitochondrial organelle and mitochondrial DNA (mtDNA) inheritance.</text>
</comment>
<proteinExistence type="inferred from homology"/>
<evidence type="ECO:0000256" key="1">
    <source>
        <dbReference type="ARBA" id="ARBA00003757"/>
    </source>
</evidence>
<dbReference type="Gene3D" id="3.40.50.1440">
    <property type="entry name" value="Tubulin/FtsZ, GTPase domain"/>
    <property type="match status" value="1"/>
</dbReference>
<dbReference type="AlphaFoldDB" id="A0A9P4JZB2"/>
<dbReference type="Pfam" id="PF10644">
    <property type="entry name" value="Misat_Tub_SegII"/>
    <property type="match status" value="1"/>
</dbReference>
<evidence type="ECO:0000313" key="8">
    <source>
        <dbReference type="Proteomes" id="UP000800093"/>
    </source>
</evidence>
<evidence type="ECO:0000256" key="2">
    <source>
        <dbReference type="ARBA" id="ARBA00004173"/>
    </source>
</evidence>
<organism evidence="7 8">
    <name type="scientific">Lojkania enalia</name>
    <dbReference type="NCBI Taxonomy" id="147567"/>
    <lineage>
        <taxon>Eukaryota</taxon>
        <taxon>Fungi</taxon>
        <taxon>Dikarya</taxon>
        <taxon>Ascomycota</taxon>
        <taxon>Pezizomycotina</taxon>
        <taxon>Dothideomycetes</taxon>
        <taxon>Pleosporomycetidae</taxon>
        <taxon>Pleosporales</taxon>
        <taxon>Pleosporales incertae sedis</taxon>
        <taxon>Lojkania</taxon>
    </lineage>
</organism>
<name>A0A9P4JZB2_9PLEO</name>
<keyword evidence="8" id="KW-1185">Reference proteome</keyword>
<dbReference type="GO" id="GO:0007005">
    <property type="term" value="P:mitochondrion organization"/>
    <property type="evidence" value="ECO:0007669"/>
    <property type="project" value="InterPro"/>
</dbReference>